<name>A0AAJ6BLV9_9CAUL</name>
<reference evidence="1" key="1">
    <citation type="submission" date="2023-03" db="EMBL/GenBank/DDBJ databases">
        <title>Andean soil-derived lignocellulolytic bacterial consortium as a source of novel taxa and putative plastic-active enzymes.</title>
        <authorList>
            <person name="Diaz-Garcia L."/>
            <person name="Chuvochina M."/>
            <person name="Feuerriegel G."/>
            <person name="Bunk B."/>
            <person name="Sproer C."/>
            <person name="Streit W.R."/>
            <person name="Rodriguez L.M."/>
            <person name="Overmann J."/>
            <person name="Jimenez D.J."/>
        </authorList>
    </citation>
    <scope>NUCLEOTIDE SEQUENCE</scope>
    <source>
        <strain evidence="1">MAG 833</strain>
    </source>
</reference>
<dbReference type="EMBL" id="CP119326">
    <property type="protein sequence ID" value="WEK40762.1"/>
    <property type="molecule type" value="Genomic_DNA"/>
</dbReference>
<proteinExistence type="predicted"/>
<sequence length="56" mass="6191">MSVPPQDEGRSPGQGRRGLFAVSDTLPHDIPITDEEVRVLDAWFGDLLDELWGLEG</sequence>
<dbReference type="Proteomes" id="UP001213664">
    <property type="component" value="Chromosome"/>
</dbReference>
<organism evidence="1 2">
    <name type="scientific">Candidatus Brevundimonas colombiensis</name>
    <dbReference type="NCBI Taxonomy" id="3121376"/>
    <lineage>
        <taxon>Bacteria</taxon>
        <taxon>Pseudomonadati</taxon>
        <taxon>Pseudomonadota</taxon>
        <taxon>Alphaproteobacteria</taxon>
        <taxon>Caulobacterales</taxon>
        <taxon>Caulobacteraceae</taxon>
        <taxon>Brevundimonas</taxon>
    </lineage>
</organism>
<protein>
    <submittedName>
        <fullName evidence="1">Uncharacterized protein</fullName>
    </submittedName>
</protein>
<dbReference type="AlphaFoldDB" id="A0AAJ6BLV9"/>
<gene>
    <name evidence="1" type="ORF">P0Y50_03885</name>
</gene>
<evidence type="ECO:0000313" key="1">
    <source>
        <dbReference type="EMBL" id="WEK40762.1"/>
    </source>
</evidence>
<evidence type="ECO:0000313" key="2">
    <source>
        <dbReference type="Proteomes" id="UP001213664"/>
    </source>
</evidence>
<accession>A0AAJ6BLV9</accession>